<dbReference type="RefSeq" id="WP_347607023.1">
    <property type="nucleotide sequence ID" value="NZ_JBDPZC010000001.1"/>
</dbReference>
<gene>
    <name evidence="3" type="ORF">ABDJ40_05340</name>
</gene>
<evidence type="ECO:0000313" key="4">
    <source>
        <dbReference type="Proteomes" id="UP001462640"/>
    </source>
</evidence>
<dbReference type="Gene3D" id="3.30.2400.10">
    <property type="entry name" value="Major capsid protein gp5"/>
    <property type="match status" value="1"/>
</dbReference>
<evidence type="ECO:0000256" key="1">
    <source>
        <dbReference type="ARBA" id="ARBA00004328"/>
    </source>
</evidence>
<keyword evidence="4" id="KW-1185">Reference proteome</keyword>
<protein>
    <submittedName>
        <fullName evidence="3">Phage major capsid protein</fullName>
    </submittedName>
</protein>
<reference evidence="3 4" key="1">
    <citation type="submission" date="2024-05" db="EMBL/GenBank/DDBJ databases">
        <title>Roseateles sp. 2.12 16S ribosomal RNA gene Genome sequencing and assembly.</title>
        <authorList>
            <person name="Woo H."/>
        </authorList>
    </citation>
    <scope>NUCLEOTIDE SEQUENCE [LARGE SCALE GENOMIC DNA]</scope>
    <source>
        <strain evidence="3 4">2.12</strain>
    </source>
</reference>
<accession>A0ABV0GAX9</accession>
<comment type="caution">
    <text evidence="3">The sequence shown here is derived from an EMBL/GenBank/DDBJ whole genome shotgun (WGS) entry which is preliminary data.</text>
</comment>
<dbReference type="SUPFAM" id="SSF56563">
    <property type="entry name" value="Major capsid protein gp5"/>
    <property type="match status" value="1"/>
</dbReference>
<name>A0ABV0GAX9_9BURK</name>
<organism evidence="3 4">
    <name type="scientific">Roseateles flavus</name>
    <dbReference type="NCBI Taxonomy" id="3149041"/>
    <lineage>
        <taxon>Bacteria</taxon>
        <taxon>Pseudomonadati</taxon>
        <taxon>Pseudomonadota</taxon>
        <taxon>Betaproteobacteria</taxon>
        <taxon>Burkholderiales</taxon>
        <taxon>Sphaerotilaceae</taxon>
        <taxon>Roseateles</taxon>
    </lineage>
</organism>
<comment type="subcellular location">
    <subcellularLocation>
        <location evidence="1">Virion</location>
    </subcellularLocation>
</comment>
<dbReference type="NCBIfam" id="TIGR01554">
    <property type="entry name" value="major_cap_HK97"/>
    <property type="match status" value="1"/>
</dbReference>
<dbReference type="Proteomes" id="UP001462640">
    <property type="component" value="Unassembled WGS sequence"/>
</dbReference>
<dbReference type="InterPro" id="IPR054612">
    <property type="entry name" value="Phage_capsid-like_C"/>
</dbReference>
<evidence type="ECO:0000259" key="2">
    <source>
        <dbReference type="Pfam" id="PF05065"/>
    </source>
</evidence>
<sequence length="446" mass="46967">MERNINPEALKEVRAHNAWRAICAKLGQPGAGEIRAGGTDAELHEKRKTMRRALNRLVEDMGVREMTEDESLAISHATTVVASIESMLDGIEQLEGRGGKDSTGWCNAKGQPMKVLRNAADIDGYYRGKAANSRSESISLGDFFRGVANMPTTPAVRNALSEGTNTSGGFTLPSVVMPQILSALVPASSLLQAGMPVVPLNDGAKSYTTAIVSGVPTAAWRAENGAVAESDPVFSASQVVPQSLSFFFKISRELLADSPNIEQALLTAIGQAMAKELDRAGLRGTGTAPQPRGILNTSGIQSITNGANGASPTSYANLLSAVQALLNADAPMPTAAIMAPRSLVKFAGLADSTGQPLSRPSLIADLPMLSTRQIPTNLTVGTSNDCTEIYLGDFTKMALMLRESLSVQLLSEVFAGNGQLAFMCHCRADFAVLYPAAFAVITGIKA</sequence>
<dbReference type="Pfam" id="PF05065">
    <property type="entry name" value="Phage_capsid"/>
    <property type="match status" value="1"/>
</dbReference>
<feature type="domain" description="Phage capsid-like C-terminal" evidence="2">
    <location>
        <begin position="168"/>
        <end position="442"/>
    </location>
</feature>
<proteinExistence type="predicted"/>
<dbReference type="EMBL" id="JBDPZC010000001">
    <property type="protein sequence ID" value="MEO3712191.1"/>
    <property type="molecule type" value="Genomic_DNA"/>
</dbReference>
<dbReference type="Gene3D" id="3.30.2320.10">
    <property type="entry name" value="hypothetical protein PF0899 domain"/>
    <property type="match status" value="1"/>
</dbReference>
<dbReference type="InterPro" id="IPR024455">
    <property type="entry name" value="Phage_capsid"/>
</dbReference>
<evidence type="ECO:0000313" key="3">
    <source>
        <dbReference type="EMBL" id="MEO3712191.1"/>
    </source>
</evidence>